<organism evidence="3">
    <name type="scientific">Onchocerca flexuosa</name>
    <dbReference type="NCBI Taxonomy" id="387005"/>
    <lineage>
        <taxon>Eukaryota</taxon>
        <taxon>Metazoa</taxon>
        <taxon>Ecdysozoa</taxon>
        <taxon>Nematoda</taxon>
        <taxon>Chromadorea</taxon>
        <taxon>Rhabditida</taxon>
        <taxon>Spirurina</taxon>
        <taxon>Spiruromorpha</taxon>
        <taxon>Filarioidea</taxon>
        <taxon>Onchocercidae</taxon>
        <taxon>Onchocerca</taxon>
    </lineage>
</organism>
<evidence type="ECO:0000313" key="1">
    <source>
        <dbReference type="EMBL" id="VDO71143.1"/>
    </source>
</evidence>
<protein>
    <submittedName>
        <fullName evidence="3">Cyclic dof factor 2</fullName>
    </submittedName>
</protein>
<keyword evidence="2" id="KW-1185">Reference proteome</keyword>
<accession>A0A183HTF2</accession>
<name>A0A183HTF2_9BILA</name>
<dbReference type="AlphaFoldDB" id="A0A183HTF2"/>
<dbReference type="STRING" id="387005.A0A183HTF2"/>
<evidence type="ECO:0000313" key="2">
    <source>
        <dbReference type="Proteomes" id="UP000267606"/>
    </source>
</evidence>
<dbReference type="Proteomes" id="UP000267606">
    <property type="component" value="Unassembled WGS sequence"/>
</dbReference>
<sequence>SKFSGIGKPESLSFTSTENICFIDKERFLGLQHRDAASSFLRPFFETLLKPSISAFSVLPSSIPKLHANKPFSWIFNSESISALQDDRGYFAKNECERVSAEESESVEMC</sequence>
<evidence type="ECO:0000313" key="3">
    <source>
        <dbReference type="WBParaSite" id="OFLC_0001076401-mRNA-1"/>
    </source>
</evidence>
<reference evidence="3" key="1">
    <citation type="submission" date="2016-06" db="UniProtKB">
        <authorList>
            <consortium name="WormBaseParasite"/>
        </authorList>
    </citation>
    <scope>IDENTIFICATION</scope>
</reference>
<reference evidence="1 2" key="2">
    <citation type="submission" date="2018-11" db="EMBL/GenBank/DDBJ databases">
        <authorList>
            <consortium name="Pathogen Informatics"/>
        </authorList>
    </citation>
    <scope>NUCLEOTIDE SEQUENCE [LARGE SCALE GENOMIC DNA]</scope>
</reference>
<dbReference type="EMBL" id="UZAJ01014723">
    <property type="protein sequence ID" value="VDO71143.1"/>
    <property type="molecule type" value="Genomic_DNA"/>
</dbReference>
<dbReference type="WBParaSite" id="OFLC_0001076401-mRNA-1">
    <property type="protein sequence ID" value="OFLC_0001076401-mRNA-1"/>
    <property type="gene ID" value="OFLC_0001076401"/>
</dbReference>
<gene>
    <name evidence="1" type="ORF">OFLC_LOCUS10763</name>
</gene>
<proteinExistence type="predicted"/>